<dbReference type="AlphaFoldDB" id="A0A1R3JGL2"/>
<gene>
    <name evidence="2" type="ORF">COLO4_16583</name>
</gene>
<dbReference type="EMBL" id="AWUE01016183">
    <property type="protein sequence ID" value="OMO93975.1"/>
    <property type="molecule type" value="Genomic_DNA"/>
</dbReference>
<name>A0A1R3JGL2_9ROSI</name>
<dbReference type="Proteomes" id="UP000187203">
    <property type="component" value="Unassembled WGS sequence"/>
</dbReference>
<organism evidence="2 3">
    <name type="scientific">Corchorus olitorius</name>
    <dbReference type="NCBI Taxonomy" id="93759"/>
    <lineage>
        <taxon>Eukaryota</taxon>
        <taxon>Viridiplantae</taxon>
        <taxon>Streptophyta</taxon>
        <taxon>Embryophyta</taxon>
        <taxon>Tracheophyta</taxon>
        <taxon>Spermatophyta</taxon>
        <taxon>Magnoliopsida</taxon>
        <taxon>eudicotyledons</taxon>
        <taxon>Gunneridae</taxon>
        <taxon>Pentapetalae</taxon>
        <taxon>rosids</taxon>
        <taxon>malvids</taxon>
        <taxon>Malvales</taxon>
        <taxon>Malvaceae</taxon>
        <taxon>Grewioideae</taxon>
        <taxon>Apeibeae</taxon>
        <taxon>Corchorus</taxon>
    </lineage>
</organism>
<reference evidence="3" key="1">
    <citation type="submission" date="2013-09" db="EMBL/GenBank/DDBJ databases">
        <title>Corchorus olitorius genome sequencing.</title>
        <authorList>
            <person name="Alam M."/>
            <person name="Haque M.S."/>
            <person name="Islam M.S."/>
            <person name="Emdad E.M."/>
            <person name="Islam M.M."/>
            <person name="Ahmed B."/>
            <person name="Halim A."/>
            <person name="Hossen Q.M.M."/>
            <person name="Hossain M.Z."/>
            <person name="Ahmed R."/>
            <person name="Khan M.M."/>
            <person name="Islam R."/>
            <person name="Rashid M.M."/>
            <person name="Khan S.A."/>
            <person name="Rahman M.S."/>
            <person name="Alam M."/>
            <person name="Yahiya A.S."/>
            <person name="Khan M.S."/>
            <person name="Azam M.S."/>
            <person name="Haque T."/>
            <person name="Lashkar M.Z.H."/>
            <person name="Akhand A.I."/>
            <person name="Morshed G."/>
            <person name="Roy S."/>
            <person name="Uddin K.S."/>
            <person name="Rabeya T."/>
            <person name="Hossain A.S."/>
            <person name="Chowdhury A."/>
            <person name="Snigdha A.R."/>
            <person name="Mortoza M.S."/>
            <person name="Matin S.A."/>
            <person name="Hoque S.M.E."/>
            <person name="Islam M.K."/>
            <person name="Roy D.K."/>
            <person name="Haider R."/>
            <person name="Moosa M.M."/>
            <person name="Elias S.M."/>
            <person name="Hasan A.M."/>
            <person name="Jahan S."/>
            <person name="Shafiuddin M."/>
            <person name="Mahmood N."/>
            <person name="Shommy N.S."/>
        </authorList>
    </citation>
    <scope>NUCLEOTIDE SEQUENCE [LARGE SCALE GENOMIC DNA]</scope>
    <source>
        <strain evidence="3">cv. O-4</strain>
    </source>
</reference>
<evidence type="ECO:0000313" key="2">
    <source>
        <dbReference type="EMBL" id="OMO93975.1"/>
    </source>
</evidence>
<comment type="caution">
    <text evidence="2">The sequence shown here is derived from an EMBL/GenBank/DDBJ whole genome shotgun (WGS) entry which is preliminary data.</text>
</comment>
<keyword evidence="3" id="KW-1185">Reference proteome</keyword>
<proteinExistence type="predicted"/>
<accession>A0A1R3JGL2</accession>
<sequence length="54" mass="6142">MENRLGCRRLHHRISSSSDSKIAKTAPFSTPKSISSLETTKNTSVYYRSRKPET</sequence>
<feature type="region of interest" description="Disordered" evidence="1">
    <location>
        <begin position="12"/>
        <end position="35"/>
    </location>
</feature>
<evidence type="ECO:0000256" key="1">
    <source>
        <dbReference type="SAM" id="MobiDB-lite"/>
    </source>
</evidence>
<evidence type="ECO:0000313" key="3">
    <source>
        <dbReference type="Proteomes" id="UP000187203"/>
    </source>
</evidence>
<protein>
    <submittedName>
        <fullName evidence="2">Uncharacterized protein</fullName>
    </submittedName>
</protein>